<evidence type="ECO:0000259" key="7">
    <source>
        <dbReference type="PROSITE" id="PS50157"/>
    </source>
</evidence>
<feature type="region of interest" description="Disordered" evidence="6">
    <location>
        <begin position="656"/>
        <end position="685"/>
    </location>
</feature>
<dbReference type="PROSITE" id="PS50157">
    <property type="entry name" value="ZINC_FINGER_C2H2_2"/>
    <property type="match status" value="1"/>
</dbReference>
<evidence type="ECO:0000256" key="5">
    <source>
        <dbReference type="PROSITE-ProRule" id="PRU00042"/>
    </source>
</evidence>
<dbReference type="GO" id="GO:0005634">
    <property type="term" value="C:nucleus"/>
    <property type="evidence" value="ECO:0007669"/>
    <property type="project" value="TreeGrafter"/>
</dbReference>
<dbReference type="GO" id="GO:0000977">
    <property type="term" value="F:RNA polymerase II transcription regulatory region sequence-specific DNA binding"/>
    <property type="evidence" value="ECO:0007669"/>
    <property type="project" value="TreeGrafter"/>
</dbReference>
<evidence type="ECO:0000256" key="1">
    <source>
        <dbReference type="ARBA" id="ARBA00022723"/>
    </source>
</evidence>
<keyword evidence="4" id="KW-0862">Zinc</keyword>
<feature type="compositionally biased region" description="Acidic residues" evidence="6">
    <location>
        <begin position="306"/>
        <end position="315"/>
    </location>
</feature>
<reference evidence="8" key="1">
    <citation type="submission" date="2021-03" db="EMBL/GenBank/DDBJ databases">
        <title>Comparative genomics and phylogenomic investigation of the class Geoglossomycetes provide insights into ecological specialization and systematics.</title>
        <authorList>
            <person name="Melie T."/>
            <person name="Pirro S."/>
            <person name="Miller A.N."/>
            <person name="Quandt A."/>
        </authorList>
    </citation>
    <scope>NUCLEOTIDE SEQUENCE</scope>
    <source>
        <strain evidence="8">GBOQ0MN5Z8</strain>
    </source>
</reference>
<evidence type="ECO:0000256" key="3">
    <source>
        <dbReference type="ARBA" id="ARBA00022771"/>
    </source>
</evidence>
<feature type="region of interest" description="Disordered" evidence="6">
    <location>
        <begin position="163"/>
        <end position="418"/>
    </location>
</feature>
<gene>
    <name evidence="8" type="ORF">FGG08_002092</name>
</gene>
<name>A0A9P8ICD6_9PEZI</name>
<keyword evidence="3 5" id="KW-0863">Zinc-finger</keyword>
<organism evidence="8 9">
    <name type="scientific">Glutinoglossum americanum</name>
    <dbReference type="NCBI Taxonomy" id="1670608"/>
    <lineage>
        <taxon>Eukaryota</taxon>
        <taxon>Fungi</taxon>
        <taxon>Dikarya</taxon>
        <taxon>Ascomycota</taxon>
        <taxon>Pezizomycotina</taxon>
        <taxon>Geoglossomycetes</taxon>
        <taxon>Geoglossales</taxon>
        <taxon>Geoglossaceae</taxon>
        <taxon>Glutinoglossum</taxon>
    </lineage>
</organism>
<feature type="compositionally biased region" description="Low complexity" evidence="6">
    <location>
        <begin position="235"/>
        <end position="248"/>
    </location>
</feature>
<dbReference type="PANTHER" id="PTHR24409">
    <property type="entry name" value="ZINC FINGER PROTEIN 142"/>
    <property type="match status" value="1"/>
</dbReference>
<keyword evidence="2" id="KW-0677">Repeat</keyword>
<sequence length="685" mass="73989">MDDPSITSATRPNTLPSIQVHVPIPSSSVDRRGASRSSAFTTDQQSRGSNPMSIPNARLDAPPPLPPPKDLSVIVAGRQDLGWEYGNTFGPTSFGSVSPGSSLFGGYGVPSPKIKKNPDFSLVDARRGHIDEGYSSLSSVALTPQSLRESAYAYDKSMLQRIAREPSKGSLTRNPNTPPRNFIPTSLGSVGSDGSPISRSAFDSYRRPNKPSPLSVPNGSSFLGSSPVDSPLRWASASSASPEQPPSAYRSPTADTDSTSPCADAEHNGERILRRSGSSSVIGSPDDASSVASQSHRGSYDHSVMEDADMEDQVEETGLKNLNIGSHTPPWSECYSPGSKSNLKRRASSPPQEDGMVASPRDSNKAKNGLPNLDISSSSPDLYRRGTLYLPQRGSPVQRFHANQGSVSSTSSPRNGSYASSGAISLAGTSMTSMSSYDHLSPSGGLSPFSDLDIGHSPQYSASPRNPLPRSHSRTSSDTKSASGSRKMSNDSTGHTKHHSMPKLSGVFICECCPKKPKKFDSAEELQVHENEKQYECHYCHNRFKNKNEAERHQNSLHLRRHSWSCAALAGVEAAFHASTAKACVADVCGYCGEEFPNPPNWDIRFDHLTTVHKYGECNKAKKFFRADHFRQHLKHSHAGTSGKWTNMLENACMKDEPAPEPLAPGERRNLARASVISEEEPPDQ</sequence>
<dbReference type="GO" id="GO:0008270">
    <property type="term" value="F:zinc ion binding"/>
    <property type="evidence" value="ECO:0007669"/>
    <property type="project" value="UniProtKB-KW"/>
</dbReference>
<dbReference type="Proteomes" id="UP000698800">
    <property type="component" value="Unassembled WGS sequence"/>
</dbReference>
<dbReference type="PROSITE" id="PS00028">
    <property type="entry name" value="ZINC_FINGER_C2H2_1"/>
    <property type="match status" value="1"/>
</dbReference>
<keyword evidence="9" id="KW-1185">Reference proteome</keyword>
<proteinExistence type="predicted"/>
<dbReference type="Pfam" id="PF24537">
    <property type="entry name" value="zf-C2H2_fungi"/>
    <property type="match status" value="1"/>
</dbReference>
<dbReference type="OrthoDB" id="3524154at2759"/>
<feature type="compositionally biased region" description="Polar residues" evidence="6">
    <location>
        <begin position="215"/>
        <end position="228"/>
    </location>
</feature>
<feature type="compositionally biased region" description="Polar residues" evidence="6">
    <location>
        <begin position="401"/>
        <end position="418"/>
    </location>
</feature>
<dbReference type="GO" id="GO:0000981">
    <property type="term" value="F:DNA-binding transcription factor activity, RNA polymerase II-specific"/>
    <property type="evidence" value="ECO:0007669"/>
    <property type="project" value="TreeGrafter"/>
</dbReference>
<feature type="domain" description="C2H2-type" evidence="7">
    <location>
        <begin position="535"/>
        <end position="563"/>
    </location>
</feature>
<feature type="compositionally biased region" description="Polar residues" evidence="6">
    <location>
        <begin position="35"/>
        <end position="53"/>
    </location>
</feature>
<feature type="compositionally biased region" description="Basic and acidic residues" evidence="6">
    <location>
        <begin position="264"/>
        <end position="273"/>
    </location>
</feature>
<evidence type="ECO:0000313" key="8">
    <source>
        <dbReference type="EMBL" id="KAH0543654.1"/>
    </source>
</evidence>
<dbReference type="EMBL" id="JAGHQL010000029">
    <property type="protein sequence ID" value="KAH0543654.1"/>
    <property type="molecule type" value="Genomic_DNA"/>
</dbReference>
<dbReference type="InterPro" id="IPR013087">
    <property type="entry name" value="Znf_C2H2_type"/>
</dbReference>
<keyword evidence="1" id="KW-0479">Metal-binding</keyword>
<dbReference type="SMART" id="SM00355">
    <property type="entry name" value="ZnF_C2H2"/>
    <property type="match status" value="3"/>
</dbReference>
<comment type="caution">
    <text evidence="8">The sequence shown here is derived from an EMBL/GenBank/DDBJ whole genome shotgun (WGS) entry which is preliminary data.</text>
</comment>
<feature type="region of interest" description="Disordered" evidence="6">
    <location>
        <begin position="1"/>
        <end position="71"/>
    </location>
</feature>
<feature type="compositionally biased region" description="Polar residues" evidence="6">
    <location>
        <begin position="474"/>
        <end position="493"/>
    </location>
</feature>
<dbReference type="InterPro" id="IPR057026">
    <property type="entry name" value="Znf-C2H2_ascomycetes"/>
</dbReference>
<evidence type="ECO:0000313" key="9">
    <source>
        <dbReference type="Proteomes" id="UP000698800"/>
    </source>
</evidence>
<dbReference type="AlphaFoldDB" id="A0A9P8ICD6"/>
<feature type="region of interest" description="Disordered" evidence="6">
    <location>
        <begin position="448"/>
        <end position="500"/>
    </location>
</feature>
<feature type="compositionally biased region" description="Polar residues" evidence="6">
    <location>
        <begin position="1"/>
        <end position="17"/>
    </location>
</feature>
<dbReference type="PANTHER" id="PTHR24409:SF295">
    <property type="entry name" value="AZ2-RELATED"/>
    <property type="match status" value="1"/>
</dbReference>
<evidence type="ECO:0000256" key="2">
    <source>
        <dbReference type="ARBA" id="ARBA00022737"/>
    </source>
</evidence>
<evidence type="ECO:0000256" key="4">
    <source>
        <dbReference type="ARBA" id="ARBA00022833"/>
    </source>
</evidence>
<accession>A0A9P8ICD6</accession>
<protein>
    <recommendedName>
        <fullName evidence="7">C2H2-type domain-containing protein</fullName>
    </recommendedName>
</protein>
<evidence type="ECO:0000256" key="6">
    <source>
        <dbReference type="SAM" id="MobiDB-lite"/>
    </source>
</evidence>